<name>A0A9W6ULA4_9ACTN</name>
<dbReference type="GO" id="GO:0003677">
    <property type="term" value="F:DNA binding"/>
    <property type="evidence" value="ECO:0007669"/>
    <property type="project" value="InterPro"/>
</dbReference>
<dbReference type="Proteomes" id="UP001165092">
    <property type="component" value="Unassembled WGS sequence"/>
</dbReference>
<accession>A0A9W6ULA4</accession>
<organism evidence="1 2">
    <name type="scientific">Nocardiopsis ansamitocini</name>
    <dbReference type="NCBI Taxonomy" id="1670832"/>
    <lineage>
        <taxon>Bacteria</taxon>
        <taxon>Bacillati</taxon>
        <taxon>Actinomycetota</taxon>
        <taxon>Actinomycetes</taxon>
        <taxon>Streptosporangiales</taxon>
        <taxon>Nocardiopsidaceae</taxon>
        <taxon>Nocardiopsis</taxon>
    </lineage>
</organism>
<protein>
    <recommendedName>
        <fullName evidence="3">YbaB/EbfC DNA-binding family protein</fullName>
    </recommendedName>
</protein>
<evidence type="ECO:0000313" key="2">
    <source>
        <dbReference type="Proteomes" id="UP001165092"/>
    </source>
</evidence>
<reference evidence="1" key="1">
    <citation type="submission" date="2023-02" db="EMBL/GenBank/DDBJ databases">
        <title>Nocardiopsis ansamitocini NBRC 112285.</title>
        <authorList>
            <person name="Ichikawa N."/>
            <person name="Sato H."/>
            <person name="Tonouchi N."/>
        </authorList>
    </citation>
    <scope>NUCLEOTIDE SEQUENCE</scope>
    <source>
        <strain evidence="1">NBRC 112285</strain>
    </source>
</reference>
<dbReference type="AlphaFoldDB" id="A0A9W6ULA4"/>
<dbReference type="InterPro" id="IPR036894">
    <property type="entry name" value="YbaB-like_sf"/>
</dbReference>
<comment type="caution">
    <text evidence="1">The sequence shown here is derived from an EMBL/GenBank/DDBJ whole genome shotgun (WGS) entry which is preliminary data.</text>
</comment>
<keyword evidence="2" id="KW-1185">Reference proteome</keyword>
<dbReference type="Gene3D" id="3.30.1310.10">
    <property type="entry name" value="Nucleoid-associated protein YbaB-like domain"/>
    <property type="match status" value="1"/>
</dbReference>
<evidence type="ECO:0008006" key="3">
    <source>
        <dbReference type="Google" id="ProtNLM"/>
    </source>
</evidence>
<sequence length="120" mass="12912">MAEFGEVSANLESAIEEVVSKDRLVGAKVNAKGELVELKFHTQKYRQMAPAELSAAVVDVIERARRQMAVKVTQAYAQFAPEGVDMDAIATGSFDPGSMLGKFDLPHLPGAPAPSPIDRQ</sequence>
<dbReference type="EMBL" id="BSQG01000015">
    <property type="protein sequence ID" value="GLU50463.1"/>
    <property type="molecule type" value="Genomic_DNA"/>
</dbReference>
<evidence type="ECO:0000313" key="1">
    <source>
        <dbReference type="EMBL" id="GLU50463.1"/>
    </source>
</evidence>
<dbReference type="Pfam" id="PF02575">
    <property type="entry name" value="YbaB_DNA_bd"/>
    <property type="match status" value="1"/>
</dbReference>
<dbReference type="InterPro" id="IPR004401">
    <property type="entry name" value="YbaB/EbfC"/>
</dbReference>
<gene>
    <name evidence="1" type="ORF">Nans01_48140</name>
</gene>
<dbReference type="RefSeq" id="WP_432707531.1">
    <property type="nucleotide sequence ID" value="NZ_BSQG01000015.1"/>
</dbReference>
<proteinExistence type="predicted"/>